<keyword evidence="2" id="KW-1185">Reference proteome</keyword>
<comment type="caution">
    <text evidence="1">The sequence shown here is derived from an EMBL/GenBank/DDBJ whole genome shotgun (WGS) entry which is preliminary data.</text>
</comment>
<dbReference type="RefSeq" id="WP_021477472.1">
    <property type="nucleotide sequence ID" value="NZ_AVPH01000240.1"/>
</dbReference>
<evidence type="ECO:0000313" key="2">
    <source>
        <dbReference type="Proteomes" id="UP000016426"/>
    </source>
</evidence>
<gene>
    <name evidence="1" type="ORF">O166_09615</name>
</gene>
<dbReference type="Proteomes" id="UP000016426">
    <property type="component" value="Unassembled WGS sequence"/>
</dbReference>
<name>A0ABP2XKH9_9NEIS</name>
<protein>
    <submittedName>
        <fullName evidence="1">Uncharacterized protein</fullName>
    </submittedName>
</protein>
<dbReference type="EMBL" id="AVPH01000240">
    <property type="protein sequence ID" value="ERE05841.1"/>
    <property type="molecule type" value="Genomic_DNA"/>
</dbReference>
<sequence>MHLIMALGGLLPRSGIQQIVAVRRIGPAPWRTRRLFFSISRSGRICKNPAAEGPAQAIAAASFRGEDLPKAAIMGYIPAVLFGTDVMRQAAWQRSGISDTLAGGAAALLRGAAVPDIPAFTKKSP</sequence>
<proteinExistence type="predicted"/>
<accession>A0ABP2XKH9</accession>
<organism evidence="1 2">
    <name type="scientific">Pseudogulbenkiania ferrooxidans EGD-HP2</name>
    <dbReference type="NCBI Taxonomy" id="1388764"/>
    <lineage>
        <taxon>Bacteria</taxon>
        <taxon>Pseudomonadati</taxon>
        <taxon>Pseudomonadota</taxon>
        <taxon>Betaproteobacteria</taxon>
        <taxon>Neisseriales</taxon>
        <taxon>Chromobacteriaceae</taxon>
        <taxon>Pseudogulbenkiania</taxon>
    </lineage>
</organism>
<evidence type="ECO:0000313" key="1">
    <source>
        <dbReference type="EMBL" id="ERE05841.1"/>
    </source>
</evidence>
<reference evidence="1 2" key="1">
    <citation type="journal article" date="2013" name="Genome Announc.">
        <title>Genome Sequence of the Pigment-Producing Bacterium Pseudogulbenkiania ferrooxidans, Isolated from Loktak Lake.</title>
        <authorList>
            <person name="Puranik S."/>
            <person name="Talkal R."/>
            <person name="Qureshi A."/>
            <person name="Khardenavis A."/>
            <person name="Kapley A."/>
            <person name="Purohit H.J."/>
        </authorList>
    </citation>
    <scope>NUCLEOTIDE SEQUENCE [LARGE SCALE GENOMIC DNA]</scope>
    <source>
        <strain evidence="1 2">EGD-HP2</strain>
    </source>
</reference>